<keyword evidence="5" id="KW-0812">Transmembrane</keyword>
<sequence length="425" mass="45956">MDNNTAASASSGARPELKPKPTPSPKPIPTTLSGKLRAKLPSRGWMIFWGTIGSIGALVTRDHYLTVAAKKRVADKVDVLAKQPCGVQEMPRKVTVYIMPPPGDGIHKTRHYFKQFVKPVFDAAALDYEVKEGMTEGQIRSMVAADVRKKRQIAAGKRSELTEQEQSAPIVPLKSVSDGIVVLGRIALAEVLKGYNDGCLQSLDDPEPVAMSEMIKEDDTKSITPAQEATLLATEATGSTESTSTTTVTTDNIDTTSSTATSTEPAIETSKDEETLSPAATEAVAKAAAAAAADVAASSVTIPQDEAYFSVPPSGLEPIGYIPFKNLVGFRNFPKKLFALFNSYDCVEYAGGAVMKVAFAETKEMDKDDLDLGRDEEPLFQKYRGPVEIDILDRVREQVKLFVTPTHIPEPRMVAADEEEVTTMN</sequence>
<evidence type="ECO:0000313" key="13">
    <source>
        <dbReference type="EMBL" id="ORZ07001.1"/>
    </source>
</evidence>
<comment type="caution">
    <text evidence="13">The sequence shown here is derived from an EMBL/GenBank/DDBJ whole genome shotgun (WGS) entry which is preliminary data.</text>
</comment>
<keyword evidence="4" id="KW-0813">Transport</keyword>
<dbReference type="RefSeq" id="XP_021877797.1">
    <property type="nucleotide sequence ID" value="XM_022028079.1"/>
</dbReference>
<dbReference type="OrthoDB" id="5598305at2759"/>
<evidence type="ECO:0000256" key="1">
    <source>
        <dbReference type="ARBA" id="ARBA00004434"/>
    </source>
</evidence>
<feature type="compositionally biased region" description="Low complexity" evidence="12">
    <location>
        <begin position="232"/>
        <end position="268"/>
    </location>
</feature>
<reference evidence="13 14" key="1">
    <citation type="submission" date="2016-07" db="EMBL/GenBank/DDBJ databases">
        <title>Pervasive Adenine N6-methylation of Active Genes in Fungi.</title>
        <authorList>
            <consortium name="DOE Joint Genome Institute"/>
            <person name="Mondo S.J."/>
            <person name="Dannebaum R.O."/>
            <person name="Kuo R.C."/>
            <person name="Labutti K."/>
            <person name="Haridas S."/>
            <person name="Kuo A."/>
            <person name="Salamov A."/>
            <person name="Ahrendt S.R."/>
            <person name="Lipzen A."/>
            <person name="Sullivan W."/>
            <person name="Andreopoulos W.B."/>
            <person name="Clum A."/>
            <person name="Lindquist E."/>
            <person name="Daum C."/>
            <person name="Ramamoorthy G.K."/>
            <person name="Gryganskyi A."/>
            <person name="Culley D."/>
            <person name="Magnuson J.K."/>
            <person name="James T.Y."/>
            <person name="O'Malley M.A."/>
            <person name="Stajich J.E."/>
            <person name="Spatafora J.W."/>
            <person name="Visel A."/>
            <person name="Grigoriev I.V."/>
        </authorList>
    </citation>
    <scope>NUCLEOTIDE SEQUENCE [LARGE SCALE GENOMIC DNA]</scope>
    <source>
        <strain evidence="13 14">NRRL 3116</strain>
    </source>
</reference>
<evidence type="ECO:0000256" key="7">
    <source>
        <dbReference type="ARBA" id="ARBA00022927"/>
    </source>
</evidence>
<keyword evidence="10" id="KW-0496">Mitochondrion</keyword>
<dbReference type="STRING" id="64571.A0A1Y2GCH6"/>
<dbReference type="EMBL" id="MCFF01000043">
    <property type="protein sequence ID" value="ORZ07001.1"/>
    <property type="molecule type" value="Genomic_DNA"/>
</dbReference>
<feature type="region of interest" description="Disordered" evidence="12">
    <location>
        <begin position="232"/>
        <end position="277"/>
    </location>
</feature>
<evidence type="ECO:0000256" key="11">
    <source>
        <dbReference type="ARBA" id="ARBA00023136"/>
    </source>
</evidence>
<evidence type="ECO:0000256" key="2">
    <source>
        <dbReference type="ARBA" id="ARBA00006355"/>
    </source>
</evidence>
<gene>
    <name evidence="13" type="ORF">BCR41DRAFT_389028</name>
</gene>
<evidence type="ECO:0000256" key="12">
    <source>
        <dbReference type="SAM" id="MobiDB-lite"/>
    </source>
</evidence>
<dbReference type="InterPro" id="IPR021056">
    <property type="entry name" value="Mt_import_IM_translocase_Tim54"/>
</dbReference>
<dbReference type="GeneID" id="33569922"/>
<dbReference type="FunCoup" id="A0A1Y2GCH6">
    <property type="interactions" value="70"/>
</dbReference>
<evidence type="ECO:0000313" key="14">
    <source>
        <dbReference type="Proteomes" id="UP000193648"/>
    </source>
</evidence>
<protein>
    <recommendedName>
        <fullName evidence="3">Mitochondrial import inner membrane translocase subunit TIM54</fullName>
    </recommendedName>
</protein>
<feature type="compositionally biased region" description="Polar residues" evidence="12">
    <location>
        <begin position="1"/>
        <end position="11"/>
    </location>
</feature>
<keyword evidence="9" id="KW-0811">Translocation</keyword>
<feature type="region of interest" description="Disordered" evidence="12">
    <location>
        <begin position="1"/>
        <end position="34"/>
    </location>
</feature>
<evidence type="ECO:0000256" key="10">
    <source>
        <dbReference type="ARBA" id="ARBA00023128"/>
    </source>
</evidence>
<evidence type="ECO:0000256" key="5">
    <source>
        <dbReference type="ARBA" id="ARBA00022692"/>
    </source>
</evidence>
<keyword evidence="14" id="KW-1185">Reference proteome</keyword>
<evidence type="ECO:0000256" key="6">
    <source>
        <dbReference type="ARBA" id="ARBA00022792"/>
    </source>
</evidence>
<organism evidence="13 14">
    <name type="scientific">Lobosporangium transversale</name>
    <dbReference type="NCBI Taxonomy" id="64571"/>
    <lineage>
        <taxon>Eukaryota</taxon>
        <taxon>Fungi</taxon>
        <taxon>Fungi incertae sedis</taxon>
        <taxon>Mucoromycota</taxon>
        <taxon>Mortierellomycotina</taxon>
        <taxon>Mortierellomycetes</taxon>
        <taxon>Mortierellales</taxon>
        <taxon>Mortierellaceae</taxon>
        <taxon>Lobosporangium</taxon>
    </lineage>
</organism>
<keyword evidence="6" id="KW-0999">Mitochondrion inner membrane</keyword>
<dbReference type="Proteomes" id="UP000193648">
    <property type="component" value="Unassembled WGS sequence"/>
</dbReference>
<dbReference type="AlphaFoldDB" id="A0A1Y2GCH6"/>
<accession>A0A1Y2GCH6</accession>
<evidence type="ECO:0000256" key="4">
    <source>
        <dbReference type="ARBA" id="ARBA00022448"/>
    </source>
</evidence>
<comment type="subcellular location">
    <subcellularLocation>
        <location evidence="1">Mitochondrion inner membrane</location>
        <topology evidence="1">Single-pass membrane protein</topology>
    </subcellularLocation>
</comment>
<dbReference type="Pfam" id="PF11711">
    <property type="entry name" value="Tim54"/>
    <property type="match status" value="1"/>
</dbReference>
<keyword evidence="7" id="KW-0653">Protein transport</keyword>
<evidence type="ECO:0000256" key="8">
    <source>
        <dbReference type="ARBA" id="ARBA00022989"/>
    </source>
</evidence>
<dbReference type="GO" id="GO:0005743">
    <property type="term" value="C:mitochondrial inner membrane"/>
    <property type="evidence" value="ECO:0007669"/>
    <property type="project" value="UniProtKB-SubCell"/>
</dbReference>
<proteinExistence type="inferred from homology"/>
<dbReference type="InParanoid" id="A0A1Y2GCH6"/>
<keyword evidence="8" id="KW-1133">Transmembrane helix</keyword>
<evidence type="ECO:0000256" key="9">
    <source>
        <dbReference type="ARBA" id="ARBA00023010"/>
    </source>
</evidence>
<evidence type="ECO:0000256" key="3">
    <source>
        <dbReference type="ARBA" id="ARBA00020796"/>
    </source>
</evidence>
<dbReference type="GO" id="GO:0015031">
    <property type="term" value="P:protein transport"/>
    <property type="evidence" value="ECO:0007669"/>
    <property type="project" value="UniProtKB-KW"/>
</dbReference>
<comment type="similarity">
    <text evidence="2">Belongs to the TIM54 family.</text>
</comment>
<name>A0A1Y2GCH6_9FUNG</name>
<keyword evidence="11" id="KW-0472">Membrane</keyword>